<keyword evidence="5" id="KW-0479">Metal-binding</keyword>
<dbReference type="InterPro" id="IPR056791">
    <property type="entry name" value="Znf_Mcm10_C"/>
</dbReference>
<dbReference type="InterPro" id="IPR055065">
    <property type="entry name" value="OB_MCM10"/>
</dbReference>
<feature type="coiled-coil region" evidence="9">
    <location>
        <begin position="157"/>
        <end position="184"/>
    </location>
</feature>
<keyword evidence="4" id="KW-0235">DNA replication</keyword>
<feature type="compositionally biased region" description="Basic and acidic residues" evidence="10">
    <location>
        <begin position="772"/>
        <end position="792"/>
    </location>
</feature>
<comment type="subcellular location">
    <subcellularLocation>
        <location evidence="1">Nucleus</location>
    </subcellularLocation>
</comment>
<dbReference type="EMBL" id="IACT01004899">
    <property type="protein sequence ID" value="LAC24073.1"/>
    <property type="molecule type" value="mRNA"/>
</dbReference>
<evidence type="ECO:0000256" key="5">
    <source>
        <dbReference type="ARBA" id="ARBA00022723"/>
    </source>
</evidence>
<dbReference type="GO" id="GO:0003688">
    <property type="term" value="F:DNA replication origin binding"/>
    <property type="evidence" value="ECO:0007669"/>
    <property type="project" value="TreeGrafter"/>
</dbReference>
<dbReference type="InterPro" id="IPR015408">
    <property type="entry name" value="Znf_Mcm10/DnaG"/>
</dbReference>
<dbReference type="InterPro" id="IPR012340">
    <property type="entry name" value="NA-bd_OB-fold"/>
</dbReference>
<feature type="region of interest" description="Disordered" evidence="10">
    <location>
        <begin position="223"/>
        <end position="294"/>
    </location>
</feature>
<name>A0A6A7G1I4_9CRUS</name>
<evidence type="ECO:0000256" key="9">
    <source>
        <dbReference type="SAM" id="Coils"/>
    </source>
</evidence>
<dbReference type="GO" id="GO:0003697">
    <property type="term" value="F:single-stranded DNA binding"/>
    <property type="evidence" value="ECO:0007669"/>
    <property type="project" value="InterPro"/>
</dbReference>
<keyword evidence="6" id="KW-0863">Zinc-finger</keyword>
<dbReference type="FunFam" id="2.40.50.140:FF:000174">
    <property type="entry name" value="DNA replication licensing factor mcm10"/>
    <property type="match status" value="1"/>
</dbReference>
<feature type="region of interest" description="Disordered" evidence="10">
    <location>
        <begin position="767"/>
        <end position="817"/>
    </location>
</feature>
<comment type="similarity">
    <text evidence="2">Belongs to the MCM10 family.</text>
</comment>
<feature type="compositionally biased region" description="Polar residues" evidence="10">
    <location>
        <begin position="692"/>
        <end position="715"/>
    </location>
</feature>
<evidence type="ECO:0000256" key="4">
    <source>
        <dbReference type="ARBA" id="ARBA00022705"/>
    </source>
</evidence>
<accession>A0A6A7G1I4</accession>
<keyword evidence="8" id="KW-0539">Nucleus</keyword>
<feature type="compositionally biased region" description="Polar residues" evidence="10">
    <location>
        <begin position="248"/>
        <end position="257"/>
    </location>
</feature>
<evidence type="ECO:0000256" key="7">
    <source>
        <dbReference type="ARBA" id="ARBA00022833"/>
    </source>
</evidence>
<feature type="domain" description="Replication factor Mcm10 C-terminal" evidence="11">
    <location>
        <begin position="638"/>
        <end position="974"/>
    </location>
</feature>
<organism evidence="12">
    <name type="scientific">Hirondellea gigas</name>
    <dbReference type="NCBI Taxonomy" id="1518452"/>
    <lineage>
        <taxon>Eukaryota</taxon>
        <taxon>Metazoa</taxon>
        <taxon>Ecdysozoa</taxon>
        <taxon>Arthropoda</taxon>
        <taxon>Crustacea</taxon>
        <taxon>Multicrustacea</taxon>
        <taxon>Malacostraca</taxon>
        <taxon>Eumalacostraca</taxon>
        <taxon>Peracarida</taxon>
        <taxon>Amphipoda</taxon>
        <taxon>Amphilochidea</taxon>
        <taxon>Lysianassida</taxon>
        <taxon>Lysianassidira</taxon>
        <taxon>Lysianassoidea</taxon>
        <taxon>Lysianassidae</taxon>
        <taxon>Hirondellea</taxon>
    </lineage>
</organism>
<evidence type="ECO:0000256" key="3">
    <source>
        <dbReference type="ARBA" id="ARBA00017770"/>
    </source>
</evidence>
<evidence type="ECO:0000256" key="2">
    <source>
        <dbReference type="ARBA" id="ARBA00009679"/>
    </source>
</evidence>
<feature type="compositionally biased region" description="Basic and acidic residues" evidence="10">
    <location>
        <begin position="807"/>
        <end position="816"/>
    </location>
</feature>
<dbReference type="Pfam" id="PF22379">
    <property type="entry name" value="OB_MCM10"/>
    <property type="match status" value="1"/>
</dbReference>
<evidence type="ECO:0000259" key="11">
    <source>
        <dbReference type="SMART" id="SM01280"/>
    </source>
</evidence>
<keyword evidence="9" id="KW-0175">Coiled coil</keyword>
<dbReference type="GO" id="GO:0043596">
    <property type="term" value="C:nuclear replication fork"/>
    <property type="evidence" value="ECO:0007669"/>
    <property type="project" value="TreeGrafter"/>
</dbReference>
<proteinExistence type="evidence at transcript level"/>
<dbReference type="Pfam" id="PF09329">
    <property type="entry name" value="zf-primase"/>
    <property type="match status" value="1"/>
</dbReference>
<dbReference type="GO" id="GO:0006270">
    <property type="term" value="P:DNA replication initiation"/>
    <property type="evidence" value="ECO:0007669"/>
    <property type="project" value="InterPro"/>
</dbReference>
<feature type="compositionally biased region" description="Polar residues" evidence="10">
    <location>
        <begin position="265"/>
        <end position="282"/>
    </location>
</feature>
<protein>
    <recommendedName>
        <fullName evidence="3">Protein MCM10 homolog</fullName>
    </recommendedName>
</protein>
<evidence type="ECO:0000313" key="12">
    <source>
        <dbReference type="EMBL" id="LAC24073.1"/>
    </source>
</evidence>
<reference evidence="12" key="1">
    <citation type="submission" date="2017-11" db="EMBL/GenBank/DDBJ databases">
        <title>The sensing device of the deep-sea amphipod.</title>
        <authorList>
            <person name="Kobayashi H."/>
            <person name="Nagahama T."/>
            <person name="Arai W."/>
            <person name="Sasagawa Y."/>
            <person name="Umeda M."/>
            <person name="Hayashi T."/>
            <person name="Nikaido I."/>
            <person name="Watanabe H."/>
            <person name="Oguri K."/>
            <person name="Kitazato H."/>
            <person name="Fujioka K."/>
            <person name="Kido Y."/>
            <person name="Takami H."/>
        </authorList>
    </citation>
    <scope>NUCLEOTIDE SEQUENCE</scope>
    <source>
        <tissue evidence="12">Whole body</tissue>
    </source>
</reference>
<dbReference type="AlphaFoldDB" id="A0A6A7G1I4"/>
<evidence type="ECO:0000256" key="1">
    <source>
        <dbReference type="ARBA" id="ARBA00004123"/>
    </source>
</evidence>
<dbReference type="GO" id="GO:0008270">
    <property type="term" value="F:zinc ion binding"/>
    <property type="evidence" value="ECO:0007669"/>
    <property type="project" value="UniProtKB-KW"/>
</dbReference>
<sequence>MSDNEYDLDTLTSMLADDETEEASTEAAVEEEKQGCNGTVAITDEFEEDGLDVEMLAGMLEDDISEADQYSDGTKKRDKQNTQSTSADVSAASLGLELSDDEDNSICATTGKQKKSLFSASFSNLKTTDIVPKNKNAVKDFKRKSVSAPKTGSTEELDPLEQELRSMEKRMNKIKEELLKKKKLDLIKPDGTERRFTKLTNHTAVRETTKLLTAEEKQRLLQRLRDSKSSVVHAGDTDSEDDEDNRNPFEQQYNSYGKTLKKSLGATNNSYSSRNKFTSGGVSENKASEGSCSGMSSSAAAELAASLAQKRQDVLDKIKSGQGWQGASGSIASLKSGVTPQTEAERNAIRDPYSGIFIVNPAVSAAVLQDRMDGRKHVSLTTIPLHIRGGEVEGDWVTIAVLVAKSQPKTSQKGSQYSIWQLSNLSDCTKTVGLFLFAGAHNSLWKTTVGTVLGILNAQVMKDREGEASSNLVTLSVNNPLRVMVMGTARDLGWCKGRTKAGSACRQFVNKTVCEFCVYHVQREYQKTSAKRADLQSSFSRGGPRNNSLKQNVFGKDQVFYGGKMYSGESGPMVPCKQSSQHQAKDMATLSSLKLRLASKELREEDFKKALVLNHLSAGELSAVKDMVKQKDGLGARLLLPTPGARNFLRHKAQEGEQQSNQLKEAEGVPVSLSAKQLLKMTQAQIRDKQLQQRQRLSQEGCKSSSPQASKSPRLSLSAVPTLGRGSLPGQDIDLDVSPQQKIAFDPAKAKALAILKRKGETLKSANKNYIRSKDKMSQPDFKESVQKRLREASAGGATGGDENEGNESKKSKLEGTGRSLLGSVDLNADKIKAMMEKKSRHGNLIEAEEDALMEKYYNKLEQKEQLEEKLTSIMEVATNAVICKICKYQAVIQSQFCKDEGHVVKSVKASKRFFECSRCKRRTVCLEKMPTKACSNCESSSWKRVAMGKAKKGPTLDSEILCLRGNEQKHYGGAAEKAYLNIDG</sequence>
<dbReference type="Pfam" id="PF09332">
    <property type="entry name" value="Mcm10"/>
    <property type="match status" value="1"/>
</dbReference>
<dbReference type="Gene3D" id="2.40.50.140">
    <property type="entry name" value="Nucleic acid-binding proteins"/>
    <property type="match status" value="1"/>
</dbReference>
<dbReference type="PANTHER" id="PTHR13454">
    <property type="entry name" value="PROTEIN MCM10 HOMOLOG"/>
    <property type="match status" value="1"/>
</dbReference>
<evidence type="ECO:0000256" key="10">
    <source>
        <dbReference type="SAM" id="MobiDB-lite"/>
    </source>
</evidence>
<dbReference type="SMART" id="SM01280">
    <property type="entry name" value="Mcm10"/>
    <property type="match status" value="1"/>
</dbReference>
<dbReference type="InterPro" id="IPR015411">
    <property type="entry name" value="Rep_factor_Mcm10_C"/>
</dbReference>
<keyword evidence="7" id="KW-0862">Zinc</keyword>
<feature type="region of interest" description="Disordered" evidence="10">
    <location>
        <begin position="1"/>
        <end position="33"/>
    </location>
</feature>
<evidence type="ECO:0000256" key="6">
    <source>
        <dbReference type="ARBA" id="ARBA00022771"/>
    </source>
</evidence>
<feature type="region of interest" description="Disordered" evidence="10">
    <location>
        <begin position="689"/>
        <end position="723"/>
    </location>
</feature>
<dbReference type="PANTHER" id="PTHR13454:SF11">
    <property type="entry name" value="PROTEIN MCM10 HOMOLOG"/>
    <property type="match status" value="1"/>
</dbReference>
<evidence type="ECO:0000256" key="8">
    <source>
        <dbReference type="ARBA" id="ARBA00023242"/>
    </source>
</evidence>
<dbReference type="InterPro" id="IPR040184">
    <property type="entry name" value="Mcm10"/>
</dbReference>
<feature type="region of interest" description="Disordered" evidence="10">
    <location>
        <begin position="58"/>
        <end position="103"/>
    </location>
</feature>
<dbReference type="Pfam" id="PF24863">
    <property type="entry name" value="zf-CCCH_Mcm10"/>
    <property type="match status" value="1"/>
</dbReference>